<proteinExistence type="inferred from homology"/>
<feature type="transmembrane region" description="Helical" evidence="8">
    <location>
        <begin position="34"/>
        <end position="52"/>
    </location>
</feature>
<accession>A0A9D5CW68</accession>
<evidence type="ECO:0000313" key="11">
    <source>
        <dbReference type="EMBL" id="KAJ0980696.1"/>
    </source>
</evidence>
<keyword evidence="5 8" id="KW-0812">Transmembrane</keyword>
<reference evidence="11" key="2">
    <citation type="journal article" date="2022" name="Hortic Res">
        <title>The genome of Dioscorea zingiberensis sheds light on the biosynthesis, origin and evolution of the medicinally important diosgenin saponins.</title>
        <authorList>
            <person name="Li Y."/>
            <person name="Tan C."/>
            <person name="Li Z."/>
            <person name="Guo J."/>
            <person name="Li S."/>
            <person name="Chen X."/>
            <person name="Wang C."/>
            <person name="Dai X."/>
            <person name="Yang H."/>
            <person name="Song W."/>
            <person name="Hou L."/>
            <person name="Xu J."/>
            <person name="Tong Z."/>
            <person name="Xu A."/>
            <person name="Yuan X."/>
            <person name="Wang W."/>
            <person name="Yang Q."/>
            <person name="Chen L."/>
            <person name="Sun Z."/>
            <person name="Wang K."/>
            <person name="Pan B."/>
            <person name="Chen J."/>
            <person name="Bao Y."/>
            <person name="Liu F."/>
            <person name="Qi X."/>
            <person name="Gang D.R."/>
            <person name="Wen J."/>
            <person name="Li J."/>
        </authorList>
    </citation>
    <scope>NUCLEOTIDE SEQUENCE</scope>
    <source>
        <strain evidence="11">Dzin_1.0</strain>
    </source>
</reference>
<comment type="subcellular location">
    <subcellularLocation>
        <location evidence="1 8">Cell membrane</location>
        <topology evidence="1 8">Multi-pass membrane protein</topology>
    </subcellularLocation>
</comment>
<dbReference type="PANTHER" id="PTHR36488:SF8">
    <property type="entry name" value="CASP-LIKE PROTEIN 1U1"/>
    <property type="match status" value="1"/>
</dbReference>
<evidence type="ECO:0000259" key="10">
    <source>
        <dbReference type="Pfam" id="PF04535"/>
    </source>
</evidence>
<evidence type="ECO:0000256" key="9">
    <source>
        <dbReference type="SAM" id="MobiDB-lite"/>
    </source>
</evidence>
<dbReference type="InterPro" id="IPR006702">
    <property type="entry name" value="CASP_dom"/>
</dbReference>
<evidence type="ECO:0000313" key="12">
    <source>
        <dbReference type="Proteomes" id="UP001085076"/>
    </source>
</evidence>
<evidence type="ECO:0000256" key="6">
    <source>
        <dbReference type="ARBA" id="ARBA00022989"/>
    </source>
</evidence>
<evidence type="ECO:0000256" key="3">
    <source>
        <dbReference type="ARBA" id="ARBA00011489"/>
    </source>
</evidence>
<keyword evidence="6 8" id="KW-1133">Transmembrane helix</keyword>
<feature type="compositionally biased region" description="Polar residues" evidence="9">
    <location>
        <begin position="1"/>
        <end position="10"/>
    </location>
</feature>
<dbReference type="EMBL" id="JAGGNH010000002">
    <property type="protein sequence ID" value="KAJ0980696.1"/>
    <property type="molecule type" value="Genomic_DNA"/>
</dbReference>
<dbReference type="Pfam" id="PF04535">
    <property type="entry name" value="CASP_dom"/>
    <property type="match status" value="1"/>
</dbReference>
<comment type="caution">
    <text evidence="11">The sequence shown here is derived from an EMBL/GenBank/DDBJ whole genome shotgun (WGS) entry which is preliminary data.</text>
</comment>
<protein>
    <recommendedName>
        <fullName evidence="8">CASP-like protein</fullName>
    </recommendedName>
</protein>
<evidence type="ECO:0000256" key="5">
    <source>
        <dbReference type="ARBA" id="ARBA00022692"/>
    </source>
</evidence>
<organism evidence="11 12">
    <name type="scientific">Dioscorea zingiberensis</name>
    <dbReference type="NCBI Taxonomy" id="325984"/>
    <lineage>
        <taxon>Eukaryota</taxon>
        <taxon>Viridiplantae</taxon>
        <taxon>Streptophyta</taxon>
        <taxon>Embryophyta</taxon>
        <taxon>Tracheophyta</taxon>
        <taxon>Spermatophyta</taxon>
        <taxon>Magnoliopsida</taxon>
        <taxon>Liliopsida</taxon>
        <taxon>Dioscoreales</taxon>
        <taxon>Dioscoreaceae</taxon>
        <taxon>Dioscorea</taxon>
    </lineage>
</organism>
<dbReference type="OrthoDB" id="1926504at2759"/>
<evidence type="ECO:0000256" key="7">
    <source>
        <dbReference type="ARBA" id="ARBA00023136"/>
    </source>
</evidence>
<evidence type="ECO:0000256" key="8">
    <source>
        <dbReference type="RuleBase" id="RU361233"/>
    </source>
</evidence>
<dbReference type="GO" id="GO:0005886">
    <property type="term" value="C:plasma membrane"/>
    <property type="evidence" value="ECO:0007669"/>
    <property type="project" value="UniProtKB-SubCell"/>
</dbReference>
<keyword evidence="4 8" id="KW-1003">Cell membrane</keyword>
<dbReference type="NCBIfam" id="TIGR01569">
    <property type="entry name" value="A_tha_TIGR01569"/>
    <property type="match status" value="1"/>
</dbReference>
<feature type="transmembrane region" description="Helical" evidence="8">
    <location>
        <begin position="122"/>
        <end position="148"/>
    </location>
</feature>
<feature type="domain" description="Casparian strip membrane protein" evidence="10">
    <location>
        <begin position="32"/>
        <end position="182"/>
    </location>
</feature>
<dbReference type="InterPro" id="IPR006459">
    <property type="entry name" value="CASP/CASPL"/>
</dbReference>
<keyword evidence="12" id="KW-1185">Reference proteome</keyword>
<reference evidence="11" key="1">
    <citation type="submission" date="2021-03" db="EMBL/GenBank/DDBJ databases">
        <authorList>
            <person name="Li Z."/>
            <person name="Yang C."/>
        </authorList>
    </citation>
    <scope>NUCLEOTIDE SEQUENCE</scope>
    <source>
        <strain evidence="11">Dzin_1.0</strain>
        <tissue evidence="11">Leaf</tissue>
    </source>
</reference>
<evidence type="ECO:0000256" key="2">
    <source>
        <dbReference type="ARBA" id="ARBA00007651"/>
    </source>
</evidence>
<keyword evidence="7 8" id="KW-0472">Membrane</keyword>
<comment type="subunit">
    <text evidence="3 8">Homodimer and heterodimers.</text>
</comment>
<dbReference type="PANTHER" id="PTHR36488">
    <property type="entry name" value="CASP-LIKE PROTEIN 1U1"/>
    <property type="match status" value="1"/>
</dbReference>
<feature type="transmembrane region" description="Helical" evidence="8">
    <location>
        <begin position="169"/>
        <end position="196"/>
    </location>
</feature>
<sequence length="200" mass="21347">MDVSTTQDSGKTAPETGYSAPPPPPMVNYFGVDFALRLLLFASSLSALLVMVTSKQTELIPTSLPPPFPVSVSRAAKFNHSPAFIYMVAALAVTCFYSIVTMLTSALVISNPLPSAKMLFNMILFDALMAGVMASATGATGGVAYIGLKGNSHVRWNKICNVYDKFCRHIGATAAVSLVASIILVVLVVLSSYSLYRRSR</sequence>
<dbReference type="AlphaFoldDB" id="A0A9D5CW68"/>
<feature type="region of interest" description="Disordered" evidence="9">
    <location>
        <begin position="1"/>
        <end position="20"/>
    </location>
</feature>
<feature type="transmembrane region" description="Helical" evidence="8">
    <location>
        <begin position="83"/>
        <end position="110"/>
    </location>
</feature>
<dbReference type="Proteomes" id="UP001085076">
    <property type="component" value="Miscellaneous, Linkage group lg02"/>
</dbReference>
<gene>
    <name evidence="11" type="ORF">J5N97_008951</name>
</gene>
<name>A0A9D5CW68_9LILI</name>
<comment type="similarity">
    <text evidence="2 8">Belongs to the Casparian strip membrane proteins (CASP) family.</text>
</comment>
<dbReference type="InterPro" id="IPR044173">
    <property type="entry name" value="CASPL"/>
</dbReference>
<evidence type="ECO:0000256" key="4">
    <source>
        <dbReference type="ARBA" id="ARBA00022475"/>
    </source>
</evidence>
<evidence type="ECO:0000256" key="1">
    <source>
        <dbReference type="ARBA" id="ARBA00004651"/>
    </source>
</evidence>